<feature type="region of interest" description="Disordered" evidence="2">
    <location>
        <begin position="303"/>
        <end position="323"/>
    </location>
</feature>
<feature type="region of interest" description="Disordered" evidence="2">
    <location>
        <begin position="18"/>
        <end position="49"/>
    </location>
</feature>
<evidence type="ECO:0000313" key="4">
    <source>
        <dbReference type="Proteomes" id="UP000574390"/>
    </source>
</evidence>
<accession>A0A7J6U4D4</accession>
<keyword evidence="1" id="KW-0175">Coiled coil</keyword>
<name>A0A7J6U4D4_PEROL</name>
<proteinExistence type="predicted"/>
<evidence type="ECO:0000256" key="2">
    <source>
        <dbReference type="SAM" id="MobiDB-lite"/>
    </source>
</evidence>
<feature type="compositionally biased region" description="Basic and acidic residues" evidence="2">
    <location>
        <begin position="18"/>
        <end position="30"/>
    </location>
</feature>
<organism evidence="3 4">
    <name type="scientific">Perkinsus olseni</name>
    <name type="common">Perkinsus atlanticus</name>
    <dbReference type="NCBI Taxonomy" id="32597"/>
    <lineage>
        <taxon>Eukaryota</taxon>
        <taxon>Sar</taxon>
        <taxon>Alveolata</taxon>
        <taxon>Perkinsozoa</taxon>
        <taxon>Perkinsea</taxon>
        <taxon>Perkinsida</taxon>
        <taxon>Perkinsidae</taxon>
        <taxon>Perkinsus</taxon>
    </lineage>
</organism>
<reference evidence="3 4" key="1">
    <citation type="submission" date="2020-04" db="EMBL/GenBank/DDBJ databases">
        <title>Perkinsus olseni comparative genomics.</title>
        <authorList>
            <person name="Bogema D.R."/>
        </authorList>
    </citation>
    <scope>NUCLEOTIDE SEQUENCE [LARGE SCALE GENOMIC DNA]</scope>
    <source>
        <strain evidence="3">ATCC PRA-205</strain>
    </source>
</reference>
<protein>
    <submittedName>
        <fullName evidence="3">Uncharacterized protein</fullName>
    </submittedName>
</protein>
<feature type="compositionally biased region" description="Basic residues" evidence="2">
    <location>
        <begin position="31"/>
        <end position="45"/>
    </location>
</feature>
<dbReference type="EMBL" id="JABANM010002995">
    <property type="protein sequence ID" value="KAF4751636.1"/>
    <property type="molecule type" value="Genomic_DNA"/>
</dbReference>
<feature type="region of interest" description="Disordered" evidence="2">
    <location>
        <begin position="864"/>
        <end position="884"/>
    </location>
</feature>
<feature type="non-terminal residue" evidence="3">
    <location>
        <position position="1"/>
    </location>
</feature>
<evidence type="ECO:0000313" key="3">
    <source>
        <dbReference type="EMBL" id="KAF4751636.1"/>
    </source>
</evidence>
<feature type="coiled-coil region" evidence="1">
    <location>
        <begin position="471"/>
        <end position="505"/>
    </location>
</feature>
<dbReference type="Gene3D" id="3.40.50.300">
    <property type="entry name" value="P-loop containing nucleotide triphosphate hydrolases"/>
    <property type="match status" value="1"/>
</dbReference>
<evidence type="ECO:0000256" key="1">
    <source>
        <dbReference type="SAM" id="Coils"/>
    </source>
</evidence>
<comment type="caution">
    <text evidence="3">The sequence shown here is derived from an EMBL/GenBank/DDBJ whole genome shotgun (WGS) entry which is preliminary data.</text>
</comment>
<dbReference type="Proteomes" id="UP000574390">
    <property type="component" value="Unassembled WGS sequence"/>
</dbReference>
<gene>
    <name evidence="3" type="ORF">FOZ62_005417</name>
</gene>
<sequence length="946" mass="104553">TNKGVAAPIAVYRRKDKEGLRDDEREQRLKEKLHRRSRRQKKRAAHGPLGDIAAREKLLQGLVRLIRTTGQDQMPLWLAAHKVQTNPEELRRILSLHPKHFQITHYEGEDHVVLRNLSADTIVCECSASFPTRDACILHLTEIVVNPTNPTDATHPQLIGRLSETTSGNVDNLYCLVCDMKCRSAISLTVHSLGARVDESISEHRQFGYSLLCAAASGNEDDFDQFYNALKSHNRSFNWDSFGAACADPGLEIEFSEPDVLFTGEIQSCDGSEDSVSEVPVVDLDGSDTESSESDCIEIVDDSPLGSRPRRSANGTHGGVKSDGEVLSVDIGPKIPSAHNLSDNATVFNNGNRNAELVSDNFAHGCLRRYLFAVSGRVCPICDTRTEVSQLLLDSLSSPINIHAPVVTRNPLLGHSLTTLADALFEAFEFRSEQIRVEVDKTMISRRVAQVKIAETAREYAKHAEEARTQAQVIQKKFTRVETQVKRLQQAIAQQNQELQRLESIGFGFPIWGVALGSWGVRSTERSGKFRYSVEVHPSPEARSGAIVGFAAVPHSTTNATSCILCIDYRTGRLGKSSNTDPLIVLWSKPSGGVRTHDPTTTCAELSLKDSKVWFEGLDNSQAIPIPTWQLTKNCIWVPFVALRDCRVSKLDAKSIPPFEVGSTSLGSPRTVYCTCGPPLSGKSFQLNKTIAADKITGVVLNLSERAILNRACLDKDAKNPNAGKSEKVAFDEIMLAYEPPLSNWRRHHAVFVWKQLQKMSKRWPSCNSVVLDSCHLLESYRRWLRNSVVPKTVTIQYIVVLPDSVRTLHERAGAASRLRQLVACEEGSTISLPVEARGVKVVHTTLGGREVSQRVFDEWMKDAQQPETKRSRVRDSGGGVEDPADLSLLNGQCASLEIDVPCYDECWPRAHSVEDEKSPEGNEPLIAGTAGADTIYGMLDELDDL</sequence>
<dbReference type="AlphaFoldDB" id="A0A7J6U4D4"/>
<dbReference type="InterPro" id="IPR027417">
    <property type="entry name" value="P-loop_NTPase"/>
</dbReference>